<organism evidence="1 2">
    <name type="scientific">Protopolystoma xenopodis</name>
    <dbReference type="NCBI Taxonomy" id="117903"/>
    <lineage>
        <taxon>Eukaryota</taxon>
        <taxon>Metazoa</taxon>
        <taxon>Spiralia</taxon>
        <taxon>Lophotrochozoa</taxon>
        <taxon>Platyhelminthes</taxon>
        <taxon>Monogenea</taxon>
        <taxon>Polyopisthocotylea</taxon>
        <taxon>Polystomatidea</taxon>
        <taxon>Polystomatidae</taxon>
        <taxon>Protopolystoma</taxon>
    </lineage>
</organism>
<reference evidence="1" key="1">
    <citation type="submission" date="2018-11" db="EMBL/GenBank/DDBJ databases">
        <authorList>
            <consortium name="Pathogen Informatics"/>
        </authorList>
    </citation>
    <scope>NUCLEOTIDE SEQUENCE</scope>
</reference>
<evidence type="ECO:0000313" key="1">
    <source>
        <dbReference type="EMBL" id="VEL27249.1"/>
    </source>
</evidence>
<dbReference type="EMBL" id="CAAALY010085902">
    <property type="protein sequence ID" value="VEL27249.1"/>
    <property type="molecule type" value="Genomic_DNA"/>
</dbReference>
<keyword evidence="2" id="KW-1185">Reference proteome</keyword>
<dbReference type="AlphaFoldDB" id="A0A448X3H2"/>
<proteinExistence type="predicted"/>
<name>A0A448X3H2_9PLAT</name>
<accession>A0A448X3H2</accession>
<comment type="caution">
    <text evidence="1">The sequence shown here is derived from an EMBL/GenBank/DDBJ whole genome shotgun (WGS) entry which is preliminary data.</text>
</comment>
<gene>
    <name evidence="1" type="ORF">PXEA_LOCUS20689</name>
</gene>
<sequence length="29" mass="3450">MSVVEKRLRGFSSSDFLRMSFLGQLIWCR</sequence>
<dbReference type="Proteomes" id="UP000784294">
    <property type="component" value="Unassembled WGS sequence"/>
</dbReference>
<evidence type="ECO:0000313" key="2">
    <source>
        <dbReference type="Proteomes" id="UP000784294"/>
    </source>
</evidence>
<protein>
    <submittedName>
        <fullName evidence="1">Uncharacterized protein</fullName>
    </submittedName>
</protein>